<gene>
    <name evidence="1" type="ORF">NCTC10132_00612</name>
</gene>
<proteinExistence type="predicted"/>
<feature type="non-terminal residue" evidence="1">
    <location>
        <position position="77"/>
    </location>
</feature>
<evidence type="ECO:0000313" key="2">
    <source>
        <dbReference type="Proteomes" id="UP000257559"/>
    </source>
</evidence>
<dbReference type="KEGG" id="medw:NCTC10132_00612"/>
<name>A0A3B0QBC5_9BACT</name>
<evidence type="ECO:0000313" key="1">
    <source>
        <dbReference type="EMBL" id="SYV97253.1"/>
    </source>
</evidence>
<dbReference type="Proteomes" id="UP000257559">
    <property type="component" value="Chromosome"/>
</dbReference>
<protein>
    <submittedName>
        <fullName evidence="1">Transposase</fullName>
    </submittedName>
</protein>
<keyword evidence="2" id="KW-1185">Reference proteome</keyword>
<dbReference type="AlphaFoldDB" id="A0A3B0QBC5"/>
<dbReference type="EMBL" id="LS991951">
    <property type="protein sequence ID" value="SYV97253.1"/>
    <property type="molecule type" value="Genomic_DNA"/>
</dbReference>
<organism evidence="1 2">
    <name type="scientific">Mycoplasmopsis edwardii</name>
    <dbReference type="NCBI Taxonomy" id="53558"/>
    <lineage>
        <taxon>Bacteria</taxon>
        <taxon>Bacillati</taxon>
        <taxon>Mycoplasmatota</taxon>
        <taxon>Mycoplasmoidales</taxon>
        <taxon>Metamycoplasmataceae</taxon>
        <taxon>Mycoplasmopsis</taxon>
    </lineage>
</organism>
<reference evidence="2" key="1">
    <citation type="submission" date="2018-06" db="EMBL/GenBank/DDBJ databases">
        <authorList>
            <consortium name="Pathogen Informatics"/>
        </authorList>
    </citation>
    <scope>NUCLEOTIDE SEQUENCE [LARGE SCALE GENOMIC DNA]</scope>
    <source>
        <strain evidence="2">NCTC10132</strain>
    </source>
</reference>
<accession>A0A3B0QBC5</accession>
<sequence length="77" mass="9259">MVEKFDLNIKFLTVNNGKENVLLHKIIPKEKLFKFLPYNSCQKGFIENMLRLIRHFIPKVKGLDSYTQEEIDIMMEW</sequence>